<dbReference type="InterPro" id="IPR013384">
    <property type="entry name" value="Flagell_FlgL"/>
</dbReference>
<dbReference type="Gene3D" id="1.20.1330.10">
    <property type="entry name" value="f41 fragment of flagellin, N-terminal domain"/>
    <property type="match status" value="2"/>
</dbReference>
<accession>A0A330LUR2</accession>
<comment type="subcellular location">
    <subcellularLocation>
        <location evidence="1">Bacterial flagellum</location>
    </subcellularLocation>
    <subcellularLocation>
        <location evidence="2">Secreted</location>
    </subcellularLocation>
</comment>
<dbReference type="GO" id="GO:0005576">
    <property type="term" value="C:extracellular region"/>
    <property type="evidence" value="ECO:0007669"/>
    <property type="project" value="UniProtKB-SubCell"/>
</dbReference>
<evidence type="ECO:0000259" key="6">
    <source>
        <dbReference type="Pfam" id="PF00669"/>
    </source>
</evidence>
<dbReference type="PANTHER" id="PTHR42792">
    <property type="entry name" value="FLAGELLIN"/>
    <property type="match status" value="1"/>
</dbReference>
<feature type="domain" description="Flagellin N-terminal" evidence="6">
    <location>
        <begin position="6"/>
        <end position="139"/>
    </location>
</feature>
<dbReference type="GO" id="GO:0071973">
    <property type="term" value="P:bacterial-type flagellum-dependent cell motility"/>
    <property type="evidence" value="ECO:0007669"/>
    <property type="project" value="InterPro"/>
</dbReference>
<proteinExistence type="inferred from homology"/>
<sequence length="411" mass="45164">MRLTNNQIFTRSMQDMSKAQQRLNTAHTQITSLNKYKTSADSPADISKSTYLHDEINKNTQYQKNSLMLKSTLGLEEATLSNIHTAMERGRVLTIRALNGSVGELDLNAIAIEINEIQKEIFNLVNTKNANGDHIFSGSASEVQSYTWDANKAQYNFQGNEQNNKIQIASNVFIRNGDNGREIFESAPARLIALSDNLVGNVSAAEVRIIDQGEYDNFHRDNYDYAMPANNIFKLTVSAPTIPGNSDTYTITDSGNNVQQSGNFMSDNIIRFGGMAMSATGTSPGSVDIILSPLINENILNTLEAFKQVLADTSLTKSEFQDGIADAQLGIGNAKHAVMSVISSIGGRNNAIERITQSNESFKLINQEAMAILTETDLAAAMTDLTKEQNILETSYKTFNKINNLSLFNAM</sequence>
<dbReference type="RefSeq" id="WP_112717838.1">
    <property type="nucleotide sequence ID" value="NZ_LS483250.1"/>
</dbReference>
<evidence type="ECO:0000256" key="1">
    <source>
        <dbReference type="ARBA" id="ARBA00004365"/>
    </source>
</evidence>
<protein>
    <submittedName>
        <fullName evidence="7">Putative Flagellar hook-associated protein 3 FlgL</fullName>
    </submittedName>
</protein>
<evidence type="ECO:0000313" key="7">
    <source>
        <dbReference type="EMBL" id="SQD80483.1"/>
    </source>
</evidence>
<keyword evidence="8" id="KW-1185">Reference proteome</keyword>
<keyword evidence="7" id="KW-0966">Cell projection</keyword>
<gene>
    <name evidence="7" type="ORF">MORIYA_4031</name>
</gene>
<keyword evidence="7" id="KW-0969">Cilium</keyword>
<dbReference type="Pfam" id="PF00669">
    <property type="entry name" value="Flagellin_N"/>
    <property type="match status" value="1"/>
</dbReference>
<evidence type="ECO:0000256" key="2">
    <source>
        <dbReference type="ARBA" id="ARBA00004613"/>
    </source>
</evidence>
<reference evidence="8" key="1">
    <citation type="submission" date="2018-05" db="EMBL/GenBank/DDBJ databases">
        <authorList>
            <person name="Cea G.-C."/>
            <person name="William W."/>
        </authorList>
    </citation>
    <scope>NUCLEOTIDE SEQUENCE [LARGE SCALE GENOMIC DNA]</scope>
    <source>
        <strain evidence="8">DB21MT 5</strain>
    </source>
</reference>
<comment type="similarity">
    <text evidence="3">Belongs to the bacterial flagellin family.</text>
</comment>
<dbReference type="PANTHER" id="PTHR42792:SF1">
    <property type="entry name" value="FLAGELLAR HOOK-ASSOCIATED PROTEIN 3"/>
    <property type="match status" value="1"/>
</dbReference>
<organism evidence="7 8">
    <name type="scientific">Moritella yayanosii</name>
    <dbReference type="NCBI Taxonomy" id="69539"/>
    <lineage>
        <taxon>Bacteria</taxon>
        <taxon>Pseudomonadati</taxon>
        <taxon>Pseudomonadota</taxon>
        <taxon>Gammaproteobacteria</taxon>
        <taxon>Alteromonadales</taxon>
        <taxon>Moritellaceae</taxon>
        <taxon>Moritella</taxon>
    </lineage>
</organism>
<dbReference type="KEGG" id="mya:MORIYA_4031"/>
<evidence type="ECO:0000313" key="8">
    <source>
        <dbReference type="Proteomes" id="UP000250163"/>
    </source>
</evidence>
<dbReference type="SUPFAM" id="SSF64518">
    <property type="entry name" value="Phase 1 flagellin"/>
    <property type="match status" value="1"/>
</dbReference>
<dbReference type="AlphaFoldDB" id="A0A330LUR2"/>
<dbReference type="OrthoDB" id="9768249at2"/>
<evidence type="ECO:0000256" key="5">
    <source>
        <dbReference type="ARBA" id="ARBA00023143"/>
    </source>
</evidence>
<keyword evidence="5" id="KW-0975">Bacterial flagellum</keyword>
<dbReference type="GO" id="GO:0009424">
    <property type="term" value="C:bacterial-type flagellum hook"/>
    <property type="evidence" value="ECO:0007669"/>
    <property type="project" value="InterPro"/>
</dbReference>
<dbReference type="GO" id="GO:0005198">
    <property type="term" value="F:structural molecule activity"/>
    <property type="evidence" value="ECO:0007669"/>
    <property type="project" value="InterPro"/>
</dbReference>
<keyword evidence="7" id="KW-0282">Flagellum</keyword>
<dbReference type="EMBL" id="LS483250">
    <property type="protein sequence ID" value="SQD80483.1"/>
    <property type="molecule type" value="Genomic_DNA"/>
</dbReference>
<evidence type="ECO:0000256" key="4">
    <source>
        <dbReference type="ARBA" id="ARBA00022525"/>
    </source>
</evidence>
<dbReference type="InterPro" id="IPR001029">
    <property type="entry name" value="Flagellin_N"/>
</dbReference>
<dbReference type="NCBIfam" id="TIGR02550">
    <property type="entry name" value="flagell_flgL"/>
    <property type="match status" value="1"/>
</dbReference>
<keyword evidence="4" id="KW-0964">Secreted</keyword>
<evidence type="ECO:0000256" key="3">
    <source>
        <dbReference type="ARBA" id="ARBA00005709"/>
    </source>
</evidence>
<name>A0A330LUR2_9GAMM</name>
<dbReference type="InterPro" id="IPR001492">
    <property type="entry name" value="Flagellin"/>
</dbReference>
<dbReference type="Proteomes" id="UP000250163">
    <property type="component" value="Chromosome MORIYA"/>
</dbReference>